<gene>
    <name evidence="1" type="ORF">dnm_007200</name>
</gene>
<proteinExistence type="predicted"/>
<evidence type="ECO:0000313" key="2">
    <source>
        <dbReference type="Proteomes" id="UP000663722"/>
    </source>
</evidence>
<dbReference type="SUPFAM" id="SSF158682">
    <property type="entry name" value="TerB-like"/>
    <property type="match status" value="1"/>
</dbReference>
<name>A0A975GKP0_9BACT</name>
<dbReference type="KEGG" id="dmm:dnm_007200"/>
<sequence length="44" mass="4713">MADGVLEESEKALLTDLQQSLEVPENIAVTIIQVMMIKNRGGAG</sequence>
<dbReference type="EMBL" id="CP061800">
    <property type="protein sequence ID" value="QTA84720.1"/>
    <property type="molecule type" value="Genomic_DNA"/>
</dbReference>
<accession>A0A975GKP0</accession>
<dbReference type="Proteomes" id="UP000663722">
    <property type="component" value="Chromosome"/>
</dbReference>
<dbReference type="RefSeq" id="WP_276571841.1">
    <property type="nucleotide sequence ID" value="NZ_CP061800.1"/>
</dbReference>
<dbReference type="AlphaFoldDB" id="A0A975GKP0"/>
<protein>
    <submittedName>
        <fullName evidence="1">TerB-like domain-containing protein</fullName>
    </submittedName>
</protein>
<dbReference type="InterPro" id="IPR029024">
    <property type="entry name" value="TerB-like"/>
</dbReference>
<reference evidence="1" key="1">
    <citation type="journal article" date="2021" name="Microb. Physiol.">
        <title>Proteogenomic Insights into the Physiology of Marine, Sulfate-Reducing, Filamentous Desulfonema limicola and Desulfonema magnum.</title>
        <authorList>
            <person name="Schnaars V."/>
            <person name="Wohlbrand L."/>
            <person name="Scheve S."/>
            <person name="Hinrichs C."/>
            <person name="Reinhardt R."/>
            <person name="Rabus R."/>
        </authorList>
    </citation>
    <scope>NUCLEOTIDE SEQUENCE</scope>
    <source>
        <strain evidence="1">4be13</strain>
    </source>
</reference>
<keyword evidence="2" id="KW-1185">Reference proteome</keyword>
<evidence type="ECO:0000313" key="1">
    <source>
        <dbReference type="EMBL" id="QTA84720.1"/>
    </source>
</evidence>
<organism evidence="1 2">
    <name type="scientific">Desulfonema magnum</name>
    <dbReference type="NCBI Taxonomy" id="45655"/>
    <lineage>
        <taxon>Bacteria</taxon>
        <taxon>Pseudomonadati</taxon>
        <taxon>Thermodesulfobacteriota</taxon>
        <taxon>Desulfobacteria</taxon>
        <taxon>Desulfobacterales</taxon>
        <taxon>Desulfococcaceae</taxon>
        <taxon>Desulfonema</taxon>
    </lineage>
</organism>